<sequence>MSDGIAMPEADRCAFCDYLSGARPYVFVDRNSVVAVAVTLEQRGRAHLLVLPVGHFATLMDIPNGVTGPLMRALRGAAIAIASAEKPEGIAVWQNNGLAAAQQIPHLHFHVAGTLPGGGTDFGPVPEISLDQAREIAQRLAPFLDLTASEGTAQS</sequence>
<organism evidence="3 4">
    <name type="scientific">Agromyces allii</name>
    <dbReference type="NCBI Taxonomy" id="393607"/>
    <lineage>
        <taxon>Bacteria</taxon>
        <taxon>Bacillati</taxon>
        <taxon>Actinomycetota</taxon>
        <taxon>Actinomycetes</taxon>
        <taxon>Micrococcales</taxon>
        <taxon>Microbacteriaceae</taxon>
        <taxon>Agromyces</taxon>
    </lineage>
</organism>
<evidence type="ECO:0000313" key="4">
    <source>
        <dbReference type="Proteomes" id="UP001499954"/>
    </source>
</evidence>
<feature type="short sequence motif" description="Histidine triad motif" evidence="1">
    <location>
        <begin position="106"/>
        <end position="110"/>
    </location>
</feature>
<dbReference type="PANTHER" id="PTHR46648:SF1">
    <property type="entry name" value="ADENOSINE 5'-MONOPHOSPHORAMIDASE HNT1"/>
    <property type="match status" value="1"/>
</dbReference>
<evidence type="ECO:0000256" key="1">
    <source>
        <dbReference type="PROSITE-ProRule" id="PRU00464"/>
    </source>
</evidence>
<name>A0ABN2R9A1_9MICO</name>
<reference evidence="3 4" key="1">
    <citation type="journal article" date="2019" name="Int. J. Syst. Evol. Microbiol.">
        <title>The Global Catalogue of Microorganisms (GCM) 10K type strain sequencing project: providing services to taxonomists for standard genome sequencing and annotation.</title>
        <authorList>
            <consortium name="The Broad Institute Genomics Platform"/>
            <consortium name="The Broad Institute Genome Sequencing Center for Infectious Disease"/>
            <person name="Wu L."/>
            <person name="Ma J."/>
        </authorList>
    </citation>
    <scope>NUCLEOTIDE SEQUENCE [LARGE SCALE GENOMIC DNA]</scope>
    <source>
        <strain evidence="3 4">JCM 13584</strain>
    </source>
</reference>
<evidence type="ECO:0000259" key="2">
    <source>
        <dbReference type="PROSITE" id="PS51084"/>
    </source>
</evidence>
<keyword evidence="4" id="KW-1185">Reference proteome</keyword>
<dbReference type="PANTHER" id="PTHR46648">
    <property type="entry name" value="HIT FAMILY PROTEIN 1"/>
    <property type="match status" value="1"/>
</dbReference>
<dbReference type="PROSITE" id="PS51084">
    <property type="entry name" value="HIT_2"/>
    <property type="match status" value="1"/>
</dbReference>
<dbReference type="InterPro" id="IPR001310">
    <property type="entry name" value="Histidine_triad_HIT"/>
</dbReference>
<dbReference type="SUPFAM" id="SSF54197">
    <property type="entry name" value="HIT-like"/>
    <property type="match status" value="1"/>
</dbReference>
<comment type="caution">
    <text evidence="3">The sequence shown here is derived from an EMBL/GenBank/DDBJ whole genome shotgun (WGS) entry which is preliminary data.</text>
</comment>
<proteinExistence type="predicted"/>
<gene>
    <name evidence="3" type="ORF">GCM10009717_35650</name>
</gene>
<dbReference type="RefSeq" id="WP_157415648.1">
    <property type="nucleotide sequence ID" value="NZ_BAAAMK010000010.1"/>
</dbReference>
<dbReference type="Gene3D" id="3.30.428.10">
    <property type="entry name" value="HIT-like"/>
    <property type="match status" value="1"/>
</dbReference>
<dbReference type="InterPro" id="IPR011146">
    <property type="entry name" value="HIT-like"/>
</dbReference>
<protein>
    <recommendedName>
        <fullName evidence="2">HIT domain-containing protein</fullName>
    </recommendedName>
</protein>
<dbReference type="InterPro" id="IPR036265">
    <property type="entry name" value="HIT-like_sf"/>
</dbReference>
<accession>A0ABN2R9A1</accession>
<feature type="domain" description="HIT" evidence="2">
    <location>
        <begin position="14"/>
        <end position="122"/>
    </location>
</feature>
<dbReference type="Pfam" id="PF01230">
    <property type="entry name" value="HIT"/>
    <property type="match status" value="1"/>
</dbReference>
<dbReference type="EMBL" id="BAAAMK010000010">
    <property type="protein sequence ID" value="GAA1965631.1"/>
    <property type="molecule type" value="Genomic_DNA"/>
</dbReference>
<dbReference type="Proteomes" id="UP001499954">
    <property type="component" value="Unassembled WGS sequence"/>
</dbReference>
<evidence type="ECO:0000313" key="3">
    <source>
        <dbReference type="EMBL" id="GAA1965631.1"/>
    </source>
</evidence>